<feature type="transmembrane region" description="Helical" evidence="6">
    <location>
        <begin position="70"/>
        <end position="88"/>
    </location>
</feature>
<protein>
    <recommendedName>
        <fullName evidence="9">Major facilitator superfamily (MFS) profile domain-containing protein</fullName>
    </recommendedName>
</protein>
<feature type="transmembrane region" description="Helical" evidence="6">
    <location>
        <begin position="394"/>
        <end position="413"/>
    </location>
</feature>
<feature type="transmembrane region" description="Helical" evidence="6">
    <location>
        <begin position="354"/>
        <end position="374"/>
    </location>
</feature>
<dbReference type="OrthoDB" id="4078873at2759"/>
<dbReference type="HOGENOM" id="CLU_012970_1_0_1"/>
<feature type="transmembrane region" description="Helical" evidence="6">
    <location>
        <begin position="316"/>
        <end position="334"/>
    </location>
</feature>
<comment type="subcellular location">
    <subcellularLocation>
        <location evidence="1">Membrane</location>
        <topology evidence="1">Multi-pass membrane protein</topology>
    </subcellularLocation>
</comment>
<feature type="transmembrane region" description="Helical" evidence="6">
    <location>
        <begin position="483"/>
        <end position="506"/>
    </location>
</feature>
<evidence type="ECO:0000256" key="6">
    <source>
        <dbReference type="SAM" id="Phobius"/>
    </source>
</evidence>
<feature type="transmembrane region" description="Helical" evidence="6">
    <location>
        <begin position="420"/>
        <end position="441"/>
    </location>
</feature>
<accession>A0A084B7W9</accession>
<dbReference type="InterPro" id="IPR036259">
    <property type="entry name" value="MFS_trans_sf"/>
</dbReference>
<feature type="transmembrane region" description="Helical" evidence="6">
    <location>
        <begin position="228"/>
        <end position="250"/>
    </location>
</feature>
<feature type="transmembrane region" description="Helical" evidence="6">
    <location>
        <begin position="134"/>
        <end position="153"/>
    </location>
</feature>
<feature type="compositionally biased region" description="Basic and acidic residues" evidence="5">
    <location>
        <begin position="24"/>
        <end position="35"/>
    </location>
</feature>
<keyword evidence="3 6" id="KW-1133">Transmembrane helix</keyword>
<dbReference type="Pfam" id="PF07690">
    <property type="entry name" value="MFS_1"/>
    <property type="match status" value="1"/>
</dbReference>
<gene>
    <name evidence="7" type="ORF">S7711_07696</name>
</gene>
<feature type="transmembrane region" description="Helical" evidence="6">
    <location>
        <begin position="109"/>
        <end position="128"/>
    </location>
</feature>
<organism evidence="7 8">
    <name type="scientific">Stachybotrys chartarum (strain CBS 109288 / IBT 7711)</name>
    <name type="common">Toxic black mold</name>
    <name type="synonym">Stilbospora chartarum</name>
    <dbReference type="NCBI Taxonomy" id="1280523"/>
    <lineage>
        <taxon>Eukaryota</taxon>
        <taxon>Fungi</taxon>
        <taxon>Dikarya</taxon>
        <taxon>Ascomycota</taxon>
        <taxon>Pezizomycotina</taxon>
        <taxon>Sordariomycetes</taxon>
        <taxon>Hypocreomycetidae</taxon>
        <taxon>Hypocreales</taxon>
        <taxon>Stachybotryaceae</taxon>
        <taxon>Stachybotrys</taxon>
    </lineage>
</organism>
<dbReference type="GO" id="GO:0005886">
    <property type="term" value="C:plasma membrane"/>
    <property type="evidence" value="ECO:0007669"/>
    <property type="project" value="TreeGrafter"/>
</dbReference>
<keyword evidence="2 6" id="KW-0812">Transmembrane</keyword>
<name>A0A084B7W9_STACB</name>
<feature type="transmembrane region" description="Helical" evidence="6">
    <location>
        <begin position="165"/>
        <end position="186"/>
    </location>
</feature>
<evidence type="ECO:0000256" key="1">
    <source>
        <dbReference type="ARBA" id="ARBA00004141"/>
    </source>
</evidence>
<evidence type="ECO:0008006" key="9">
    <source>
        <dbReference type="Google" id="ProtNLM"/>
    </source>
</evidence>
<feature type="region of interest" description="Disordered" evidence="5">
    <location>
        <begin position="1"/>
        <end position="35"/>
    </location>
</feature>
<evidence type="ECO:0000313" key="8">
    <source>
        <dbReference type="Proteomes" id="UP000028045"/>
    </source>
</evidence>
<dbReference type="SUPFAM" id="SSF103473">
    <property type="entry name" value="MFS general substrate transporter"/>
    <property type="match status" value="2"/>
</dbReference>
<evidence type="ECO:0000256" key="3">
    <source>
        <dbReference type="ARBA" id="ARBA00022989"/>
    </source>
</evidence>
<dbReference type="AlphaFoldDB" id="A0A084B7W9"/>
<keyword evidence="4 6" id="KW-0472">Membrane</keyword>
<dbReference type="PANTHER" id="PTHR23501">
    <property type="entry name" value="MAJOR FACILITATOR SUPERFAMILY"/>
    <property type="match status" value="1"/>
</dbReference>
<evidence type="ECO:0000256" key="5">
    <source>
        <dbReference type="SAM" id="MobiDB-lite"/>
    </source>
</evidence>
<feature type="transmembrane region" description="Helical" evidence="6">
    <location>
        <begin position="556"/>
        <end position="578"/>
    </location>
</feature>
<evidence type="ECO:0000256" key="4">
    <source>
        <dbReference type="ARBA" id="ARBA00023136"/>
    </source>
</evidence>
<keyword evidence="8" id="KW-1185">Reference proteome</keyword>
<feature type="transmembrane region" description="Helical" evidence="6">
    <location>
        <begin position="279"/>
        <end position="304"/>
    </location>
</feature>
<dbReference type="Gene3D" id="1.20.1250.20">
    <property type="entry name" value="MFS general substrate transporter like domains"/>
    <property type="match status" value="2"/>
</dbReference>
<dbReference type="GO" id="GO:0022857">
    <property type="term" value="F:transmembrane transporter activity"/>
    <property type="evidence" value="ECO:0007669"/>
    <property type="project" value="InterPro"/>
</dbReference>
<dbReference type="InterPro" id="IPR011701">
    <property type="entry name" value="MFS"/>
</dbReference>
<sequence>MAFTRSSASDDAVVQPAPSTTSPDNEKGTASESHNHVRSDHDLAFDSDANSDFQEGVLRVRAVTAIWSKWTLVTMFCLLYLISFVDYLQNAIDAALNPYITSSFGAHGLLNIASILSTILGGVAPLPLAKVIDIWGRVEGFVVMVTVCVVGMIMKATCRNVEQYVAAHVLYWTGHIGMLYVIEVMISDMTTLRNRMILFGINGTPRIASTFAGPAIADLFYTNLNFRWAFGAFAIILVACSVPAMGFMVYMSQKAKRAGFISHRKRNKERKWWQSLKHYVIEFDLAGIILITAAMSCLLLPFSLVGYAPDGWSTPYIIAMIVLGVILFPIFYAYEALIAPVQFLPFKYLKQGTIIGSALLYGIMFLSTFCWNGYYGSYLQVVHRLSITNANYVLNAYSLTSTVFAPIIGFIISKTGDFKWTAYTGVPIMLIGTAIIIPLRAPDTNPGVLAFTQILVGLGSGIFTVCSNIAIMAPVTHQYIAVVNALAGLFGGVGAGIGLAIAGALWNNLLPQELENRLPEDQKANARTIFGDFVLQMSFEDGTPERQAIVDSYAHVMRLMVIAGACFMPLCLFSIFIWKNINVRRIEEERGKQTKGTVF</sequence>
<dbReference type="PANTHER" id="PTHR23501:SF107">
    <property type="entry name" value="TRANSPORTER, PUTATIVE (AFU_ORTHOLOGUE AFUA_7G04730)-RELATED"/>
    <property type="match status" value="1"/>
</dbReference>
<feature type="transmembrane region" description="Helical" evidence="6">
    <location>
        <begin position="447"/>
        <end position="471"/>
    </location>
</feature>
<proteinExistence type="predicted"/>
<reference evidence="7 8" key="1">
    <citation type="journal article" date="2014" name="BMC Genomics">
        <title>Comparative genome sequencing reveals chemotype-specific gene clusters in the toxigenic black mold Stachybotrys.</title>
        <authorList>
            <person name="Semeiks J."/>
            <person name="Borek D."/>
            <person name="Otwinowski Z."/>
            <person name="Grishin N.V."/>
        </authorList>
    </citation>
    <scope>NUCLEOTIDE SEQUENCE [LARGE SCALE GENOMIC DNA]</scope>
    <source>
        <strain evidence="8">CBS 109288 / IBT 7711</strain>
    </source>
</reference>
<dbReference type="Proteomes" id="UP000028045">
    <property type="component" value="Unassembled WGS sequence"/>
</dbReference>
<evidence type="ECO:0000313" key="7">
    <source>
        <dbReference type="EMBL" id="KEY73648.1"/>
    </source>
</evidence>
<evidence type="ECO:0000256" key="2">
    <source>
        <dbReference type="ARBA" id="ARBA00022692"/>
    </source>
</evidence>
<dbReference type="EMBL" id="KL647778">
    <property type="protein sequence ID" value="KEY73648.1"/>
    <property type="molecule type" value="Genomic_DNA"/>
</dbReference>